<organism evidence="1 2">
    <name type="scientific">Halomarina rubra</name>
    <dbReference type="NCBI Taxonomy" id="2071873"/>
    <lineage>
        <taxon>Archaea</taxon>
        <taxon>Methanobacteriati</taxon>
        <taxon>Methanobacteriota</taxon>
        <taxon>Stenosarchaea group</taxon>
        <taxon>Halobacteria</taxon>
        <taxon>Halobacteriales</taxon>
        <taxon>Natronomonadaceae</taxon>
        <taxon>Halomarina</taxon>
    </lineage>
</organism>
<evidence type="ECO:0000313" key="2">
    <source>
        <dbReference type="Proteomes" id="UP001597187"/>
    </source>
</evidence>
<dbReference type="InterPro" id="IPR044844">
    <property type="entry name" value="Trans_IPPS_euk-type"/>
</dbReference>
<gene>
    <name evidence="1" type="ORF">ACFSBT_19645</name>
</gene>
<protein>
    <submittedName>
        <fullName evidence="1">Phytoene/squalene synthase family protein</fullName>
    </submittedName>
</protein>
<dbReference type="Gene3D" id="1.10.600.10">
    <property type="entry name" value="Farnesyl Diphosphate Synthase"/>
    <property type="match status" value="1"/>
</dbReference>
<dbReference type="Proteomes" id="UP001597187">
    <property type="component" value="Unassembled WGS sequence"/>
</dbReference>
<dbReference type="AlphaFoldDB" id="A0ABD6B0G3"/>
<name>A0ABD6B0G3_9EURY</name>
<dbReference type="RefSeq" id="WP_250875411.1">
    <property type="nucleotide sequence ID" value="NZ_JALXFV010000008.1"/>
</dbReference>
<dbReference type="SFLD" id="SFLDS00005">
    <property type="entry name" value="Isoprenoid_Synthase_Type_I"/>
    <property type="match status" value="1"/>
</dbReference>
<dbReference type="EMBL" id="JBHUDC010000008">
    <property type="protein sequence ID" value="MFD1515497.1"/>
    <property type="molecule type" value="Genomic_DNA"/>
</dbReference>
<dbReference type="InterPro" id="IPR002060">
    <property type="entry name" value="Squ/phyt_synthse"/>
</dbReference>
<reference evidence="1 2" key="1">
    <citation type="journal article" date="2019" name="Int. J. Syst. Evol. Microbiol.">
        <title>The Global Catalogue of Microorganisms (GCM) 10K type strain sequencing project: providing services to taxonomists for standard genome sequencing and annotation.</title>
        <authorList>
            <consortium name="The Broad Institute Genomics Platform"/>
            <consortium name="The Broad Institute Genome Sequencing Center for Infectious Disease"/>
            <person name="Wu L."/>
            <person name="Ma J."/>
        </authorList>
    </citation>
    <scope>NUCLEOTIDE SEQUENCE [LARGE SCALE GENOMIC DNA]</scope>
    <source>
        <strain evidence="1 2">CGMCC 1.12563</strain>
    </source>
</reference>
<keyword evidence="2" id="KW-1185">Reference proteome</keyword>
<dbReference type="PANTHER" id="PTHR11626:SF2">
    <property type="entry name" value="SQUALENE SYNTHASE"/>
    <property type="match status" value="1"/>
</dbReference>
<dbReference type="SUPFAM" id="SSF48576">
    <property type="entry name" value="Terpenoid synthases"/>
    <property type="match status" value="1"/>
</dbReference>
<accession>A0ABD6B0G3</accession>
<dbReference type="InterPro" id="IPR008949">
    <property type="entry name" value="Isoprenoid_synthase_dom_sf"/>
</dbReference>
<proteinExistence type="predicted"/>
<dbReference type="Pfam" id="PF00494">
    <property type="entry name" value="SQS_PSY"/>
    <property type="match status" value="1"/>
</dbReference>
<dbReference type="PANTHER" id="PTHR11626">
    <property type="entry name" value="FARNESYL-DIPHOSPHATE FARNESYLTRANSFERASE"/>
    <property type="match status" value="1"/>
</dbReference>
<sequence>MPDTHAESARPDATPLSWCHEVVPSVSRSFAVTIRLLDSPMDDYICAGYLLCRIPDTVEDAGHIPAAERADLLLLYDAALDPGDPTTVDAFLTAVSPWVPEGDRADDWAVVTAADRVFDAFEAFEAPVREAMWPPIHDLVVGMAGFVDRGNEDTGLRLDTREELDRYCDVVAGTVGHLITNLIALDADAETVGYLRDRADGFGRLLQLVNVAKDVHADYHEEDNIYVPREWLAEDVPHDALLAIEHRDDARGALRRVIGHARSFRADAHEYLDRCARTAQLSLAPFGLPYLLALATLRELEADLDAVLAGATVKVSREEVYELTTALTAAPFDPTVLSELERSVDAAR</sequence>
<comment type="caution">
    <text evidence="1">The sequence shown here is derived from an EMBL/GenBank/DDBJ whole genome shotgun (WGS) entry which is preliminary data.</text>
</comment>
<dbReference type="SFLD" id="SFLDG01018">
    <property type="entry name" value="Squalene/Phytoene_Synthase_Lik"/>
    <property type="match status" value="1"/>
</dbReference>
<evidence type="ECO:0000313" key="1">
    <source>
        <dbReference type="EMBL" id="MFD1515497.1"/>
    </source>
</evidence>